<feature type="coiled-coil region" evidence="1">
    <location>
        <begin position="875"/>
        <end position="968"/>
    </location>
</feature>
<accession>A0AAV1PMK0</accession>
<keyword evidence="1" id="KW-0175">Coiled coil</keyword>
<dbReference type="Proteomes" id="UP001314229">
    <property type="component" value="Unassembled WGS sequence"/>
</dbReference>
<keyword evidence="4" id="KW-1185">Reference proteome</keyword>
<dbReference type="EMBL" id="CAWUFR010000221">
    <property type="protein sequence ID" value="CAK6973058.1"/>
    <property type="molecule type" value="Genomic_DNA"/>
</dbReference>
<evidence type="ECO:0000256" key="2">
    <source>
        <dbReference type="SAM" id="MobiDB-lite"/>
    </source>
</evidence>
<comment type="caution">
    <text evidence="3">The sequence shown here is derived from an EMBL/GenBank/DDBJ whole genome shotgun (WGS) entry which is preliminary data.</text>
</comment>
<evidence type="ECO:0000256" key="1">
    <source>
        <dbReference type="SAM" id="Coils"/>
    </source>
</evidence>
<feature type="coiled-coil region" evidence="1">
    <location>
        <begin position="498"/>
        <end position="592"/>
    </location>
</feature>
<feature type="compositionally biased region" description="Acidic residues" evidence="2">
    <location>
        <begin position="62"/>
        <end position="73"/>
    </location>
</feature>
<feature type="compositionally biased region" description="Basic and acidic residues" evidence="2">
    <location>
        <begin position="139"/>
        <end position="149"/>
    </location>
</feature>
<dbReference type="AlphaFoldDB" id="A0AAV1PMK0"/>
<feature type="compositionally biased region" description="Acidic residues" evidence="2">
    <location>
        <begin position="125"/>
        <end position="138"/>
    </location>
</feature>
<evidence type="ECO:0000313" key="3">
    <source>
        <dbReference type="EMBL" id="CAK6973058.1"/>
    </source>
</evidence>
<feature type="coiled-coil region" evidence="1">
    <location>
        <begin position="211"/>
        <end position="266"/>
    </location>
</feature>
<feature type="region of interest" description="Disordered" evidence="2">
    <location>
        <begin position="123"/>
        <end position="182"/>
    </location>
</feature>
<evidence type="ECO:0000313" key="4">
    <source>
        <dbReference type="Proteomes" id="UP001314229"/>
    </source>
</evidence>
<feature type="region of interest" description="Disordered" evidence="2">
    <location>
        <begin position="53"/>
        <end position="84"/>
    </location>
</feature>
<protein>
    <submittedName>
        <fullName evidence="3">CAP-Gly domain-containing linker protein 1-like</fullName>
    </submittedName>
</protein>
<proteinExistence type="predicted"/>
<gene>
    <name evidence="3" type="ORF">FSCOSCO3_A020514</name>
</gene>
<name>A0AAV1PMK0_SCOSC</name>
<feature type="coiled-coil region" evidence="1">
    <location>
        <begin position="327"/>
        <end position="458"/>
    </location>
</feature>
<feature type="coiled-coil region" evidence="1">
    <location>
        <begin position="621"/>
        <end position="748"/>
    </location>
</feature>
<reference evidence="3 4" key="1">
    <citation type="submission" date="2024-01" db="EMBL/GenBank/DDBJ databases">
        <authorList>
            <person name="Alioto T."/>
            <person name="Alioto T."/>
            <person name="Gomez Garrido J."/>
        </authorList>
    </citation>
    <scope>NUCLEOTIDE SEQUENCE [LARGE SCALE GENOMIC DNA]</scope>
</reference>
<sequence>MQNWDHLLIPKETKDYHEEEIEEVNLEVFEDLTKKSNGRKTFSKFAEEIKEALGSPWIQTDTGDDEDSEEDTGEEIKEETVEEEIVEEEIVEEEIVEDNEIKLLEFQDLTNNVEEETLVEHFHYEEEDDKEEVAEDVEEKSIASEKEKSSYSSFSEESEKQDWRQGHNSTIDLEEDGKAKDIANQEQTARAAIEEALDKEHIVNPQMKECLEQEQKENAALKSALEQAKEHLKQEQKANNAFEEALQKEDAEKARLCSEIEQLKTQTAYLSKSLRQQEDSNKTLKGKVKKMVVNRKEDKTLIEKLEELKYNLEVSSLQCKKENDKREKELCVKIKALEERNTETKDNSVYSMQQKVDQLESDLKGDRSMLSKLQRECDDAVSQQQSLTQEKRQLASENTKLQGDLKAALNESNILVKQLQDAKDEAIVTEKVQFKKVLKELEMIKAELKEKNSALENSLLAEKHLKSSLEQEKKRFNYALEEAPKKEEAEKARLCSEIEHLKTQTADLSKSLEQHQDSNKRLKGKVEKMVAYRKEDKTLIEKLEELKHNLEVSSLQSDKENDKREKELCVKIKALEERLVEMNDERLNKDSEIQSLYLNIQHLRGTTEAKDNSVYSMRQKVDQLESDLMEDRSMISKLQRECDHAVSQQQSLTQEKRQLASENTKLQGELQAALKENKLRNLLQEENRKGTEKVQFKKLLKELQIVKAELKEKNSALENSLLAEKYLKSSLEQEKKRFEQTLSQQQAEDNPPLFLNNQLRGACTPSGHMTYDMQTLWIENANVKAKYRTMEKEYDRVKSQNCSFSDQYDELVSKKNQIIANNQEAIIKLQSTVYELKARQSKDEIREKGLEDSMLREKRKSSKLQKRVDEIAATLQKEQATCDKHRVELKEALTKQIQIMEEREKLAVALQKAEDCNTRLQEQQRAEARYQFKQLHDKCQCEQQKTALEESKTALNELQQNYTALGRRHSDVSSKYCEVLTRHNTLLLSDDKLRYAQLPQQSSTLLY</sequence>
<organism evidence="3 4">
    <name type="scientific">Scomber scombrus</name>
    <name type="common">Atlantic mackerel</name>
    <name type="synonym">Scomber vernalis</name>
    <dbReference type="NCBI Taxonomy" id="13677"/>
    <lineage>
        <taxon>Eukaryota</taxon>
        <taxon>Metazoa</taxon>
        <taxon>Chordata</taxon>
        <taxon>Craniata</taxon>
        <taxon>Vertebrata</taxon>
        <taxon>Euteleostomi</taxon>
        <taxon>Actinopterygii</taxon>
        <taxon>Neopterygii</taxon>
        <taxon>Teleostei</taxon>
        <taxon>Neoteleostei</taxon>
        <taxon>Acanthomorphata</taxon>
        <taxon>Pelagiaria</taxon>
        <taxon>Scombriformes</taxon>
        <taxon>Scombridae</taxon>
        <taxon>Scomber</taxon>
    </lineage>
</organism>